<evidence type="ECO:0000256" key="2">
    <source>
        <dbReference type="ARBA" id="ARBA00022801"/>
    </source>
</evidence>
<protein>
    <submittedName>
        <fullName evidence="5">GDSL esterase/lipase</fullName>
    </submittedName>
</protein>
<keyword evidence="2" id="KW-0378">Hydrolase</keyword>
<dbReference type="EMBL" id="JAAIUW010000012">
    <property type="protein sequence ID" value="KAF7807130.1"/>
    <property type="molecule type" value="Genomic_DNA"/>
</dbReference>
<name>A0A834SM98_9FABA</name>
<dbReference type="OrthoDB" id="1600564at2759"/>
<dbReference type="Proteomes" id="UP000634136">
    <property type="component" value="Unassembled WGS sequence"/>
</dbReference>
<evidence type="ECO:0000256" key="3">
    <source>
        <dbReference type="ARBA" id="ARBA00022963"/>
    </source>
</evidence>
<evidence type="ECO:0000313" key="6">
    <source>
        <dbReference type="Proteomes" id="UP000634136"/>
    </source>
</evidence>
<dbReference type="GO" id="GO:0016788">
    <property type="term" value="F:hydrolase activity, acting on ester bonds"/>
    <property type="evidence" value="ECO:0007669"/>
    <property type="project" value="InterPro"/>
</dbReference>
<gene>
    <name evidence="5" type="ORF">G2W53_039291</name>
</gene>
<comment type="similarity">
    <text evidence="1">Belongs to the 'GDSL' lipolytic enzyme family.</text>
</comment>
<evidence type="ECO:0000256" key="4">
    <source>
        <dbReference type="ARBA" id="ARBA00023098"/>
    </source>
</evidence>
<keyword evidence="4" id="KW-0443">Lipid metabolism</keyword>
<accession>A0A834SM98</accession>
<dbReference type="AlphaFoldDB" id="A0A834SM98"/>
<evidence type="ECO:0000313" key="5">
    <source>
        <dbReference type="EMBL" id="KAF7807130.1"/>
    </source>
</evidence>
<reference evidence="5" key="1">
    <citation type="submission" date="2020-09" db="EMBL/GenBank/DDBJ databases">
        <title>Genome-Enabled Discovery of Anthraquinone Biosynthesis in Senna tora.</title>
        <authorList>
            <person name="Kang S.-H."/>
            <person name="Pandey R.P."/>
            <person name="Lee C.-M."/>
            <person name="Sim J.-S."/>
            <person name="Jeong J.-T."/>
            <person name="Choi B.-S."/>
            <person name="Jung M."/>
            <person name="Ginzburg D."/>
            <person name="Zhao K."/>
            <person name="Won S.Y."/>
            <person name="Oh T.-J."/>
            <person name="Yu Y."/>
            <person name="Kim N.-H."/>
            <person name="Lee O.R."/>
            <person name="Lee T.-H."/>
            <person name="Bashyal P."/>
            <person name="Kim T.-S."/>
            <person name="Lee W.-H."/>
            <person name="Kawkins C."/>
            <person name="Kim C.-K."/>
            <person name="Kim J.S."/>
            <person name="Ahn B.O."/>
            <person name="Rhee S.Y."/>
            <person name="Sohng J.K."/>
        </authorList>
    </citation>
    <scope>NUCLEOTIDE SEQUENCE</scope>
    <source>
        <tissue evidence="5">Leaf</tissue>
    </source>
</reference>
<proteinExistence type="inferred from homology"/>
<dbReference type="PANTHER" id="PTHR46020">
    <property type="entry name" value="OSJNBB0059K02.9 PROTEIN"/>
    <property type="match status" value="1"/>
</dbReference>
<organism evidence="5 6">
    <name type="scientific">Senna tora</name>
    <dbReference type="NCBI Taxonomy" id="362788"/>
    <lineage>
        <taxon>Eukaryota</taxon>
        <taxon>Viridiplantae</taxon>
        <taxon>Streptophyta</taxon>
        <taxon>Embryophyta</taxon>
        <taxon>Tracheophyta</taxon>
        <taxon>Spermatophyta</taxon>
        <taxon>Magnoliopsida</taxon>
        <taxon>eudicotyledons</taxon>
        <taxon>Gunneridae</taxon>
        <taxon>Pentapetalae</taxon>
        <taxon>rosids</taxon>
        <taxon>fabids</taxon>
        <taxon>Fabales</taxon>
        <taxon>Fabaceae</taxon>
        <taxon>Caesalpinioideae</taxon>
        <taxon>Cassia clade</taxon>
        <taxon>Senna</taxon>
    </lineage>
</organism>
<sequence length="263" mass="28998">MKIRSPIPYMQRDSVNKSMIAYGMNFGHGGTGVFKTLVDGPNLTTQIDFFQKLIEQNVYTKQDLKSSLALVNAASNDYATFAAKNGTFKDLPAFTTSLVGQISVDLRRIQSLGVSKIAIGLMAPLGCLPLLTVYSSYQKCIDEANTVSANHNKMMLQKVQDMNHQMGHPVFITLDLYNAFLSTITTMQKRHAENSTLMNPLEPCCVGSSAGYSCGSVDDKGVKKYKVCEKPELSFFWDIVHPSQNGWLGVYTALQSSLQQLSI</sequence>
<evidence type="ECO:0000256" key="1">
    <source>
        <dbReference type="ARBA" id="ARBA00008668"/>
    </source>
</evidence>
<keyword evidence="6" id="KW-1185">Reference proteome</keyword>
<keyword evidence="3" id="KW-0442">Lipid degradation</keyword>
<dbReference type="GO" id="GO:0016042">
    <property type="term" value="P:lipid catabolic process"/>
    <property type="evidence" value="ECO:0007669"/>
    <property type="project" value="UniProtKB-KW"/>
</dbReference>
<dbReference type="InterPro" id="IPR036514">
    <property type="entry name" value="SGNH_hydro_sf"/>
</dbReference>
<dbReference type="Pfam" id="PF00657">
    <property type="entry name" value="Lipase_GDSL"/>
    <property type="match status" value="1"/>
</dbReference>
<dbReference type="PANTHER" id="PTHR46020:SF4">
    <property type="entry name" value="OS04G0650200 PROTEIN"/>
    <property type="match status" value="1"/>
</dbReference>
<comment type="caution">
    <text evidence="5">The sequence shown here is derived from an EMBL/GenBank/DDBJ whole genome shotgun (WGS) entry which is preliminary data.</text>
</comment>
<dbReference type="InterPro" id="IPR001087">
    <property type="entry name" value="GDSL"/>
</dbReference>
<dbReference type="Gene3D" id="3.40.50.1110">
    <property type="entry name" value="SGNH hydrolase"/>
    <property type="match status" value="1"/>
</dbReference>